<dbReference type="SUPFAM" id="SSF51735">
    <property type="entry name" value="NAD(P)-binding Rossmann-fold domains"/>
    <property type="match status" value="1"/>
</dbReference>
<reference evidence="2" key="1">
    <citation type="submission" date="2025-08" db="UniProtKB">
        <authorList>
            <consortium name="Ensembl"/>
        </authorList>
    </citation>
    <scope>IDENTIFICATION</scope>
</reference>
<dbReference type="InParanoid" id="A0A7N8Y779"/>
<dbReference type="Ensembl" id="ENSMAMT00000055706.1">
    <property type="protein sequence ID" value="ENSMAMP00000061451.1"/>
    <property type="gene ID" value="ENSMAMG00000003864.2"/>
</dbReference>
<reference evidence="2" key="2">
    <citation type="submission" date="2025-09" db="UniProtKB">
        <authorList>
            <consortium name="Ensembl"/>
        </authorList>
    </citation>
    <scope>IDENTIFICATION</scope>
</reference>
<dbReference type="Pfam" id="PF02866">
    <property type="entry name" value="Ldh_1_C"/>
    <property type="match status" value="1"/>
</dbReference>
<dbReference type="PANTHER" id="PTHR43128">
    <property type="entry name" value="L-2-HYDROXYCARBOXYLATE DEHYDROGENASE (NAD(P)(+))"/>
    <property type="match status" value="1"/>
</dbReference>
<feature type="domain" description="UEV" evidence="1">
    <location>
        <begin position="16"/>
        <end position="159"/>
    </location>
</feature>
<evidence type="ECO:0000313" key="2">
    <source>
        <dbReference type="Ensembl" id="ENSMAMP00000061451.1"/>
    </source>
</evidence>
<dbReference type="GeneTree" id="ENSGT00940000153903"/>
<dbReference type="PANTHER" id="PTHR43128:SF33">
    <property type="entry name" value="UBIQUITIN-CONJUGATING ENZYME E2 VARIANT 3"/>
    <property type="match status" value="1"/>
</dbReference>
<dbReference type="InterPro" id="IPR036291">
    <property type="entry name" value="NAD(P)-bd_dom_sf"/>
</dbReference>
<evidence type="ECO:0000259" key="1">
    <source>
        <dbReference type="PROSITE" id="PS51322"/>
    </source>
</evidence>
<name>A0A7N8Y779_9TELE</name>
<dbReference type="Gene3D" id="3.10.110.10">
    <property type="entry name" value="Ubiquitin Conjugating Enzyme"/>
    <property type="match status" value="1"/>
</dbReference>
<dbReference type="InterPro" id="IPR001557">
    <property type="entry name" value="L-lactate/malate_DH"/>
</dbReference>
<dbReference type="CDD" id="cd11685">
    <property type="entry name" value="UEV_TSG101-like"/>
    <property type="match status" value="1"/>
</dbReference>
<dbReference type="InterPro" id="IPR015955">
    <property type="entry name" value="Lactate_DH/Glyco_Ohase_4_C"/>
</dbReference>
<dbReference type="GO" id="GO:0006089">
    <property type="term" value="P:lactate metabolic process"/>
    <property type="evidence" value="ECO:0007669"/>
    <property type="project" value="TreeGrafter"/>
</dbReference>
<dbReference type="Gene3D" id="3.40.50.720">
    <property type="entry name" value="NAD(P)-binding Rossmann-like Domain"/>
    <property type="match status" value="1"/>
</dbReference>
<proteinExistence type="predicted"/>
<dbReference type="Proteomes" id="UP000261640">
    <property type="component" value="Unplaced"/>
</dbReference>
<accession>A0A7N8Y779</accession>
<evidence type="ECO:0000313" key="3">
    <source>
        <dbReference type="Proteomes" id="UP000261640"/>
    </source>
</evidence>
<dbReference type="InterPro" id="IPR008883">
    <property type="entry name" value="UEV_N"/>
</dbReference>
<dbReference type="InterPro" id="IPR022383">
    <property type="entry name" value="Lactate/malate_DH_C"/>
</dbReference>
<dbReference type="Gene3D" id="3.90.110.10">
    <property type="entry name" value="Lactate dehydrogenase/glycoside hydrolase, family 4, C-terminal"/>
    <property type="match status" value="1"/>
</dbReference>
<sequence>MYIILKVKCQHTYYHCNNRQFNCAQQLKYKFHDVAVEELQKIHRLYSEMKPSTGTYTFSDSSQKDLLKIIGNIPVKYEGRSYNFPIQLWLMDSFPFTPPICLLRPTPNMVIREGKHVDGRGRIYLPGLHNWDYPKSSVVGLLTEMIAKFEEDPPLSSKTTGESKHPHELLAFVSNLQINDGGISHHDQLINKISVIGGGDLGMASVMSILAKCEVDKLVFIDIADSSTKGGSADLEIFSLPKVEVSRDVSASAGSRVVVVTANAWSNEQSYVGVIQTNVDLYRGIIPNLARLSPNAVMLIASQPVDIMTHVAWRQSGLPPTRVIGAGCNLDSARLSHVLDITLNTHKQAWVIGEFSDNKGEPERIHFSLVIVNTCLNICQRSWSIGLSIADITNSILTDKMKVHSVSTLAQGWGGIGAEVFLSLPCIMGANGSTRLAGVSLGQEEDSKLRDSITSLSNLMSQLRI</sequence>
<organism evidence="2 3">
    <name type="scientific">Mastacembelus armatus</name>
    <name type="common">zig-zag eel</name>
    <dbReference type="NCBI Taxonomy" id="205130"/>
    <lineage>
        <taxon>Eukaryota</taxon>
        <taxon>Metazoa</taxon>
        <taxon>Chordata</taxon>
        <taxon>Craniata</taxon>
        <taxon>Vertebrata</taxon>
        <taxon>Euteleostomi</taxon>
        <taxon>Actinopterygii</taxon>
        <taxon>Neopterygii</taxon>
        <taxon>Teleostei</taxon>
        <taxon>Neoteleostei</taxon>
        <taxon>Acanthomorphata</taxon>
        <taxon>Anabantaria</taxon>
        <taxon>Synbranchiformes</taxon>
        <taxon>Mastacembelidae</taxon>
        <taxon>Mastacembelus</taxon>
    </lineage>
</organism>
<dbReference type="GO" id="GO:0015031">
    <property type="term" value="P:protein transport"/>
    <property type="evidence" value="ECO:0007669"/>
    <property type="project" value="InterPro"/>
</dbReference>
<dbReference type="AlphaFoldDB" id="A0A7N8Y779"/>
<dbReference type="InterPro" id="IPR016135">
    <property type="entry name" value="UBQ-conjugating_enzyme/RWD"/>
</dbReference>
<dbReference type="SUPFAM" id="SSF56327">
    <property type="entry name" value="LDH C-terminal domain-like"/>
    <property type="match status" value="1"/>
</dbReference>
<dbReference type="GO" id="GO:0004459">
    <property type="term" value="F:L-lactate dehydrogenase (NAD+) activity"/>
    <property type="evidence" value="ECO:0007669"/>
    <property type="project" value="TreeGrafter"/>
</dbReference>
<dbReference type="FunCoup" id="A0A7N8Y779">
    <property type="interactions" value="24"/>
</dbReference>
<protein>
    <submittedName>
        <fullName evidence="2">UEV and lactate/malate dehyrogenase domains</fullName>
    </submittedName>
</protein>
<dbReference type="Pfam" id="PF00056">
    <property type="entry name" value="Ldh_1_N"/>
    <property type="match status" value="1"/>
</dbReference>
<keyword evidence="3" id="KW-1185">Reference proteome</keyword>
<dbReference type="PRINTS" id="PR00086">
    <property type="entry name" value="LLDHDRGNASE"/>
</dbReference>
<dbReference type="PROSITE" id="PS51322">
    <property type="entry name" value="UEV"/>
    <property type="match status" value="1"/>
</dbReference>
<dbReference type="SUPFAM" id="SSF54495">
    <property type="entry name" value="UBC-like"/>
    <property type="match status" value="1"/>
</dbReference>
<dbReference type="Pfam" id="PF05743">
    <property type="entry name" value="UEV"/>
    <property type="match status" value="1"/>
</dbReference>
<dbReference type="InterPro" id="IPR001236">
    <property type="entry name" value="Lactate/malate_DH_N"/>
</dbReference>